<dbReference type="NCBIfam" id="NF010786">
    <property type="entry name" value="PRK14189.1"/>
    <property type="match status" value="1"/>
</dbReference>
<dbReference type="PANTHER" id="PTHR48099:SF5">
    <property type="entry name" value="C-1-TETRAHYDROFOLATE SYNTHASE, CYTOPLASMIC"/>
    <property type="match status" value="1"/>
</dbReference>
<evidence type="ECO:0000256" key="6">
    <source>
        <dbReference type="ARBA" id="ARBA00022857"/>
    </source>
</evidence>
<evidence type="ECO:0000256" key="3">
    <source>
        <dbReference type="ARBA" id="ARBA00022605"/>
    </source>
</evidence>
<keyword evidence="6 12" id="KW-0521">NADP</keyword>
<gene>
    <name evidence="12 15" type="primary">folD</name>
    <name evidence="15" type="ORF">GMD42_04655</name>
</gene>
<dbReference type="GO" id="GO:0004488">
    <property type="term" value="F:methylenetetrahydrofolate dehydrogenase (NADP+) activity"/>
    <property type="evidence" value="ECO:0007669"/>
    <property type="project" value="UniProtKB-UniRule"/>
</dbReference>
<dbReference type="InterPro" id="IPR020631">
    <property type="entry name" value="THF_DH/CycHdrlase_NAD-bd_dom"/>
</dbReference>
<dbReference type="SUPFAM" id="SSF53223">
    <property type="entry name" value="Aminoacid dehydrogenase-like, N-terminal domain"/>
    <property type="match status" value="1"/>
</dbReference>
<comment type="catalytic activity">
    <reaction evidence="12">
        <text>(6R)-5,10-methylene-5,6,7,8-tetrahydrofolate + NADP(+) = (6R)-5,10-methenyltetrahydrofolate + NADPH</text>
        <dbReference type="Rhea" id="RHEA:22812"/>
        <dbReference type="ChEBI" id="CHEBI:15636"/>
        <dbReference type="ChEBI" id="CHEBI:57455"/>
        <dbReference type="ChEBI" id="CHEBI:57783"/>
        <dbReference type="ChEBI" id="CHEBI:58349"/>
        <dbReference type="EC" id="1.5.1.5"/>
    </reaction>
</comment>
<evidence type="ECO:0000256" key="8">
    <source>
        <dbReference type="ARBA" id="ARBA00023102"/>
    </source>
</evidence>
<feature type="binding site" evidence="12">
    <location>
        <begin position="165"/>
        <end position="167"/>
    </location>
    <ligand>
        <name>NADP(+)</name>
        <dbReference type="ChEBI" id="CHEBI:58349"/>
    </ligand>
</feature>
<comment type="similarity">
    <text evidence="12">Belongs to the tetrahydrofolate dehydrogenase/cyclohydrolase family.</text>
</comment>
<dbReference type="HAMAP" id="MF_01576">
    <property type="entry name" value="THF_DHG_CYH"/>
    <property type="match status" value="1"/>
</dbReference>
<evidence type="ECO:0000256" key="7">
    <source>
        <dbReference type="ARBA" id="ARBA00023002"/>
    </source>
</evidence>
<dbReference type="InterPro" id="IPR036291">
    <property type="entry name" value="NAD(P)-bd_dom_sf"/>
</dbReference>
<dbReference type="Pfam" id="PF02882">
    <property type="entry name" value="THF_DHG_CYH_C"/>
    <property type="match status" value="1"/>
</dbReference>
<keyword evidence="7 12" id="KW-0560">Oxidoreductase</keyword>
<dbReference type="InterPro" id="IPR020867">
    <property type="entry name" value="THF_DH/CycHdrlase_CS"/>
</dbReference>
<comment type="subunit">
    <text evidence="12">Homodimer.</text>
</comment>
<dbReference type="NCBIfam" id="NF010783">
    <property type="entry name" value="PRK14186.1"/>
    <property type="match status" value="1"/>
</dbReference>
<dbReference type="RefSeq" id="WP_008812054.1">
    <property type="nucleotide sequence ID" value="NZ_CAMSPD010000037.1"/>
</dbReference>
<sequence length="287" mass="30419">MSAKIIDGKALAQSVRTGLKEKVEQFKLSSRAPGLTVILVGDNPASQVYVRNKIKACSDVGITSKLEKLPAETSEAELLALLEKLNADDSVDGILVQLPLPRHINEQKVIETIRADKDVDGFHVANVGSVVTGIGGFRSCTPYGVIKMLESVDYPLTGAHALVIGRSNIVGKPMAIMLLEKNATVTVAHSKTKNLKELALQADVIVAAVGKEKVVTADMVKPGAAVIDVGMNRNAEGKLCGDVDTEEVAKVAGYISPVPGGVGPMTIAMLLSNTVEAYERRLQKISQ</sequence>
<accession>A0A6I3RZH0</accession>
<comment type="function">
    <text evidence="12">Catalyzes the oxidation of 5,10-methylenetetrahydrofolate to 5,10-methenyltetrahydrofolate and then the hydrolysis of 5,10-methenyltetrahydrofolate to 10-formyltetrahydrofolate.</text>
</comment>
<keyword evidence="9 12" id="KW-0486">Methionine biosynthesis</keyword>
<dbReference type="PROSITE" id="PS00767">
    <property type="entry name" value="THF_DHG_CYH_2"/>
    <property type="match status" value="1"/>
</dbReference>
<comment type="catalytic activity">
    <reaction evidence="11 12">
        <text>(6R)-5,10-methenyltetrahydrofolate + H2O = (6R)-10-formyltetrahydrofolate + H(+)</text>
        <dbReference type="Rhea" id="RHEA:23700"/>
        <dbReference type="ChEBI" id="CHEBI:15377"/>
        <dbReference type="ChEBI" id="CHEBI:15378"/>
        <dbReference type="ChEBI" id="CHEBI:57455"/>
        <dbReference type="ChEBI" id="CHEBI:195366"/>
        <dbReference type="EC" id="3.5.4.9"/>
    </reaction>
</comment>
<dbReference type="GO" id="GO:0009086">
    <property type="term" value="P:methionine biosynthetic process"/>
    <property type="evidence" value="ECO:0007669"/>
    <property type="project" value="UniProtKB-KW"/>
</dbReference>
<dbReference type="PANTHER" id="PTHR48099">
    <property type="entry name" value="C-1-TETRAHYDROFOLATE SYNTHASE, CYTOPLASMIC-RELATED"/>
    <property type="match status" value="1"/>
</dbReference>
<dbReference type="EMBL" id="WNCL01000010">
    <property type="protein sequence ID" value="MTU42918.1"/>
    <property type="molecule type" value="Genomic_DNA"/>
</dbReference>
<feature type="domain" description="Tetrahydrofolate dehydrogenase/cyclohydrolase catalytic" evidence="13">
    <location>
        <begin position="6"/>
        <end position="120"/>
    </location>
</feature>
<dbReference type="GO" id="GO:0035999">
    <property type="term" value="P:tetrahydrofolate interconversion"/>
    <property type="evidence" value="ECO:0007669"/>
    <property type="project" value="UniProtKB-UniRule"/>
</dbReference>
<organism evidence="15 16">
    <name type="scientific">Parasutterella excrementihominis</name>
    <dbReference type="NCBI Taxonomy" id="487175"/>
    <lineage>
        <taxon>Bacteria</taxon>
        <taxon>Pseudomonadati</taxon>
        <taxon>Pseudomonadota</taxon>
        <taxon>Betaproteobacteria</taxon>
        <taxon>Burkholderiales</taxon>
        <taxon>Sutterellaceae</taxon>
        <taxon>Parasutterella</taxon>
    </lineage>
</organism>
<proteinExistence type="inferred from homology"/>
<dbReference type="AlphaFoldDB" id="A0A6I3RZH0"/>
<dbReference type="Proteomes" id="UP000462362">
    <property type="component" value="Unassembled WGS sequence"/>
</dbReference>
<dbReference type="GO" id="GO:0000105">
    <property type="term" value="P:L-histidine biosynthetic process"/>
    <property type="evidence" value="ECO:0007669"/>
    <property type="project" value="UniProtKB-KW"/>
</dbReference>
<dbReference type="EC" id="3.5.4.9" evidence="12"/>
<dbReference type="GO" id="GO:0004477">
    <property type="term" value="F:methenyltetrahydrofolate cyclohydrolase activity"/>
    <property type="evidence" value="ECO:0007669"/>
    <property type="project" value="UniProtKB-UniRule"/>
</dbReference>
<evidence type="ECO:0000256" key="11">
    <source>
        <dbReference type="ARBA" id="ARBA00036357"/>
    </source>
</evidence>
<keyword evidence="5 12" id="KW-0378">Hydrolase</keyword>
<evidence type="ECO:0000256" key="10">
    <source>
        <dbReference type="ARBA" id="ARBA00023268"/>
    </source>
</evidence>
<dbReference type="GO" id="GO:0005829">
    <property type="term" value="C:cytosol"/>
    <property type="evidence" value="ECO:0007669"/>
    <property type="project" value="TreeGrafter"/>
</dbReference>
<dbReference type="InterPro" id="IPR020630">
    <property type="entry name" value="THF_DH/CycHdrlase_cat_dom"/>
</dbReference>
<evidence type="ECO:0000313" key="16">
    <source>
        <dbReference type="Proteomes" id="UP000462362"/>
    </source>
</evidence>
<dbReference type="FunFam" id="3.40.50.10860:FF:000001">
    <property type="entry name" value="Bifunctional protein FolD"/>
    <property type="match status" value="1"/>
</dbReference>
<name>A0A6I3RZH0_9BURK</name>
<feature type="domain" description="Tetrahydrofolate dehydrogenase/cyclohydrolase NAD(P)-binding" evidence="14">
    <location>
        <begin position="139"/>
        <end position="281"/>
    </location>
</feature>
<comment type="caution">
    <text evidence="12">Lacks conserved residue(s) required for the propagation of feature annotation.</text>
</comment>
<evidence type="ECO:0000313" key="15">
    <source>
        <dbReference type="EMBL" id="MTU42918.1"/>
    </source>
</evidence>
<dbReference type="PROSITE" id="PS00766">
    <property type="entry name" value="THF_DHG_CYH_1"/>
    <property type="match status" value="1"/>
</dbReference>
<keyword evidence="2 12" id="KW-0554">One-carbon metabolism</keyword>
<dbReference type="PRINTS" id="PR00085">
    <property type="entry name" value="THFDHDRGNASE"/>
</dbReference>
<keyword evidence="4 12" id="KW-0658">Purine biosynthesis</keyword>
<comment type="caution">
    <text evidence="15">The sequence shown here is derived from an EMBL/GenBank/DDBJ whole genome shotgun (WGS) entry which is preliminary data.</text>
</comment>
<dbReference type="GO" id="GO:0006164">
    <property type="term" value="P:purine nucleotide biosynthetic process"/>
    <property type="evidence" value="ECO:0007669"/>
    <property type="project" value="UniProtKB-KW"/>
</dbReference>
<dbReference type="InterPro" id="IPR000672">
    <property type="entry name" value="THF_DH/CycHdrlase"/>
</dbReference>
<dbReference type="FunFam" id="3.40.50.720:FF:000094">
    <property type="entry name" value="Bifunctional protein FolD"/>
    <property type="match status" value="1"/>
</dbReference>
<dbReference type="EC" id="1.5.1.5" evidence="12"/>
<dbReference type="SUPFAM" id="SSF51735">
    <property type="entry name" value="NAD(P)-binding Rossmann-fold domains"/>
    <property type="match status" value="1"/>
</dbReference>
<dbReference type="Pfam" id="PF00763">
    <property type="entry name" value="THF_DHG_CYH"/>
    <property type="match status" value="1"/>
</dbReference>
<evidence type="ECO:0000256" key="12">
    <source>
        <dbReference type="HAMAP-Rule" id="MF_01576"/>
    </source>
</evidence>
<dbReference type="Gene3D" id="3.40.50.720">
    <property type="entry name" value="NAD(P)-binding Rossmann-like Domain"/>
    <property type="match status" value="1"/>
</dbReference>
<evidence type="ECO:0000256" key="1">
    <source>
        <dbReference type="ARBA" id="ARBA00004777"/>
    </source>
</evidence>
<keyword evidence="3 12" id="KW-0028">Amino-acid biosynthesis</keyword>
<evidence type="ECO:0000256" key="5">
    <source>
        <dbReference type="ARBA" id="ARBA00022801"/>
    </source>
</evidence>
<dbReference type="InterPro" id="IPR046346">
    <property type="entry name" value="Aminoacid_DH-like_N_sf"/>
</dbReference>
<dbReference type="CDD" id="cd01080">
    <property type="entry name" value="NAD_bind_m-THF_DH_Cyclohyd"/>
    <property type="match status" value="1"/>
</dbReference>
<protein>
    <recommendedName>
        <fullName evidence="12">Bifunctional protein FolD</fullName>
    </recommendedName>
    <domain>
        <recommendedName>
            <fullName evidence="12">Methylenetetrahydrofolate dehydrogenase</fullName>
            <ecNumber evidence="12">1.5.1.5</ecNumber>
        </recommendedName>
    </domain>
    <domain>
        <recommendedName>
            <fullName evidence="12">Methenyltetrahydrofolate cyclohydrolase</fullName>
            <ecNumber evidence="12">3.5.4.9</ecNumber>
        </recommendedName>
    </domain>
</protein>
<keyword evidence="10 12" id="KW-0511">Multifunctional enzyme</keyword>
<evidence type="ECO:0000256" key="2">
    <source>
        <dbReference type="ARBA" id="ARBA00022563"/>
    </source>
</evidence>
<dbReference type="UniPathway" id="UPA00193"/>
<dbReference type="NCBIfam" id="NF008058">
    <property type="entry name" value="PRK10792.1"/>
    <property type="match status" value="1"/>
</dbReference>
<dbReference type="Gene3D" id="3.40.50.10860">
    <property type="entry name" value="Leucine Dehydrogenase, chain A, domain 1"/>
    <property type="match status" value="1"/>
</dbReference>
<evidence type="ECO:0000256" key="4">
    <source>
        <dbReference type="ARBA" id="ARBA00022755"/>
    </source>
</evidence>
<evidence type="ECO:0000259" key="13">
    <source>
        <dbReference type="Pfam" id="PF00763"/>
    </source>
</evidence>
<evidence type="ECO:0000259" key="14">
    <source>
        <dbReference type="Pfam" id="PF02882"/>
    </source>
</evidence>
<comment type="pathway">
    <text evidence="1 12">One-carbon metabolism; tetrahydrofolate interconversion.</text>
</comment>
<evidence type="ECO:0000256" key="9">
    <source>
        <dbReference type="ARBA" id="ARBA00023167"/>
    </source>
</evidence>
<reference evidence="15 16" key="1">
    <citation type="journal article" date="2019" name="Nat. Med.">
        <title>A library of human gut bacterial isolates paired with longitudinal multiomics data enables mechanistic microbiome research.</title>
        <authorList>
            <person name="Poyet M."/>
            <person name="Groussin M."/>
            <person name="Gibbons S.M."/>
            <person name="Avila-Pacheco J."/>
            <person name="Jiang X."/>
            <person name="Kearney S.M."/>
            <person name="Perrotta A.R."/>
            <person name="Berdy B."/>
            <person name="Zhao S."/>
            <person name="Lieberman T.D."/>
            <person name="Swanson P.K."/>
            <person name="Smith M."/>
            <person name="Roesemann S."/>
            <person name="Alexander J.E."/>
            <person name="Rich S.A."/>
            <person name="Livny J."/>
            <person name="Vlamakis H."/>
            <person name="Clish C."/>
            <person name="Bullock K."/>
            <person name="Deik A."/>
            <person name="Scott J."/>
            <person name="Pierce K.A."/>
            <person name="Xavier R.J."/>
            <person name="Alm E.J."/>
        </authorList>
    </citation>
    <scope>NUCLEOTIDE SEQUENCE [LARGE SCALE GENOMIC DNA]</scope>
    <source>
        <strain evidence="15 16">BIOML-A2</strain>
    </source>
</reference>
<keyword evidence="8 12" id="KW-0368">Histidine biosynthesis</keyword>